<dbReference type="PANTHER" id="PTHR48049:SF57">
    <property type="entry name" value="UDP-GLYCOSYLTRANSFERASE 91C1-LIKE"/>
    <property type="match status" value="1"/>
</dbReference>
<evidence type="ECO:0000256" key="1">
    <source>
        <dbReference type="ARBA" id="ARBA00009995"/>
    </source>
</evidence>
<dbReference type="InterPro" id="IPR050481">
    <property type="entry name" value="UDP-glycosyltransf_plant"/>
</dbReference>
<keyword evidence="5" id="KW-1185">Reference proteome</keyword>
<accession>A0A5J4ZBI0</accession>
<dbReference type="SUPFAM" id="SSF53756">
    <property type="entry name" value="UDP-Glycosyltransferase/glycogen phosphorylase"/>
    <property type="match status" value="1"/>
</dbReference>
<dbReference type="Pfam" id="PF00201">
    <property type="entry name" value="UDPGT"/>
    <property type="match status" value="1"/>
</dbReference>
<evidence type="ECO:0008006" key="6">
    <source>
        <dbReference type="Google" id="ProtNLM"/>
    </source>
</evidence>
<dbReference type="Gene3D" id="3.40.50.2000">
    <property type="entry name" value="Glycogen Phosphorylase B"/>
    <property type="match status" value="2"/>
</dbReference>
<name>A0A5J4ZBI0_9ASTE</name>
<dbReference type="InterPro" id="IPR002213">
    <property type="entry name" value="UDP_glucos_trans"/>
</dbReference>
<keyword evidence="2" id="KW-0328">Glycosyltransferase</keyword>
<evidence type="ECO:0000313" key="4">
    <source>
        <dbReference type="EMBL" id="KAA8516083.1"/>
    </source>
</evidence>
<dbReference type="FunFam" id="3.40.50.2000:FF:000037">
    <property type="entry name" value="Glycosyltransferase"/>
    <property type="match status" value="1"/>
</dbReference>
<evidence type="ECO:0000313" key="5">
    <source>
        <dbReference type="Proteomes" id="UP000325577"/>
    </source>
</evidence>
<dbReference type="OrthoDB" id="5835829at2759"/>
<keyword evidence="3" id="KW-0808">Transferase</keyword>
<dbReference type="CDD" id="cd03784">
    <property type="entry name" value="GT1_Gtf-like"/>
    <property type="match status" value="1"/>
</dbReference>
<sequence length="490" mass="54550">MVKDIHVVMLPWSAFGHLMPFLELSIGLAKAGVHVSFVSTPKNIQRLPKLPPDVSALINLVALPLPAVDRNLLPEDAEATVDIPFEKIQYLKVAYDLLQQPVKQFIAEQSPDWIVVDFSPHWAVEIAQEYGIPLINFYVFSAAATVFFGPPEYLTGDNRKRIRPSPESMTSPPEWVTFPSLVAYRNYEAIGFHPGLFGENASGITDAQRLAKLLDASQAVAVRSCKEFEEEYLNLLPKIMGKPVIPVGLLPPEKPEEREFTDGSWIKIFKWLEEQTPKSVVFVGFGSECKLNKDQIYEIAYGLELSELPFLWALRKPSWAIDDQDALPLGFSHRTSGKGVVHIGWAPQVEILGHPSVGGSLFHSGWGSVIETLQYGHCLVVLPFIVDQGLNARLLEEKGLATEVPRSEGGAFNRDGIAKSLRQAMISEEEQPLRDRTREVAGIFSDRKLHDNYVDGPMCSFVEAYFLSNLLLELSLDGNGISKLPLVLNH</sequence>
<dbReference type="Proteomes" id="UP000325577">
    <property type="component" value="Linkage Group LG9"/>
</dbReference>
<evidence type="ECO:0000256" key="3">
    <source>
        <dbReference type="ARBA" id="ARBA00022679"/>
    </source>
</evidence>
<comment type="similarity">
    <text evidence="1">Belongs to the UDP-glycosyltransferase family.</text>
</comment>
<dbReference type="AlphaFoldDB" id="A0A5J4ZBI0"/>
<gene>
    <name evidence="4" type="ORF">F0562_019262</name>
</gene>
<dbReference type="GO" id="GO:0035251">
    <property type="term" value="F:UDP-glucosyltransferase activity"/>
    <property type="evidence" value="ECO:0007669"/>
    <property type="project" value="InterPro"/>
</dbReference>
<organism evidence="4 5">
    <name type="scientific">Nyssa sinensis</name>
    <dbReference type="NCBI Taxonomy" id="561372"/>
    <lineage>
        <taxon>Eukaryota</taxon>
        <taxon>Viridiplantae</taxon>
        <taxon>Streptophyta</taxon>
        <taxon>Embryophyta</taxon>
        <taxon>Tracheophyta</taxon>
        <taxon>Spermatophyta</taxon>
        <taxon>Magnoliopsida</taxon>
        <taxon>eudicotyledons</taxon>
        <taxon>Gunneridae</taxon>
        <taxon>Pentapetalae</taxon>
        <taxon>asterids</taxon>
        <taxon>Cornales</taxon>
        <taxon>Nyssaceae</taxon>
        <taxon>Nyssa</taxon>
    </lineage>
</organism>
<evidence type="ECO:0000256" key="2">
    <source>
        <dbReference type="ARBA" id="ARBA00022676"/>
    </source>
</evidence>
<dbReference type="FunFam" id="3.40.50.2000:FF:000088">
    <property type="entry name" value="Glycosyltransferase"/>
    <property type="match status" value="1"/>
</dbReference>
<dbReference type="EMBL" id="CM018052">
    <property type="protein sequence ID" value="KAA8516083.1"/>
    <property type="molecule type" value="Genomic_DNA"/>
</dbReference>
<reference evidence="4 5" key="1">
    <citation type="submission" date="2019-09" db="EMBL/GenBank/DDBJ databases">
        <title>A chromosome-level genome assembly of the Chinese tupelo Nyssa sinensis.</title>
        <authorList>
            <person name="Yang X."/>
            <person name="Kang M."/>
            <person name="Yang Y."/>
            <person name="Xiong H."/>
            <person name="Wang M."/>
            <person name="Zhang Z."/>
            <person name="Wang Z."/>
            <person name="Wu H."/>
            <person name="Ma T."/>
            <person name="Liu J."/>
            <person name="Xi Z."/>
        </authorList>
    </citation>
    <scope>NUCLEOTIDE SEQUENCE [LARGE SCALE GENOMIC DNA]</scope>
    <source>
        <strain evidence="4">J267</strain>
        <tissue evidence="4">Leaf</tissue>
    </source>
</reference>
<dbReference type="PANTHER" id="PTHR48049">
    <property type="entry name" value="GLYCOSYLTRANSFERASE"/>
    <property type="match status" value="1"/>
</dbReference>
<proteinExistence type="inferred from homology"/>
<protein>
    <recommendedName>
        <fullName evidence="6">Glycosyltransferase</fullName>
    </recommendedName>
</protein>